<dbReference type="AlphaFoldDB" id="A0AAE3W879"/>
<accession>A0AAE3W879</accession>
<keyword evidence="3" id="KW-1185">Reference proteome</keyword>
<protein>
    <submittedName>
        <fullName evidence="2">Uncharacterized protein</fullName>
    </submittedName>
</protein>
<name>A0AAE3W879_9ACTN</name>
<proteinExistence type="predicted"/>
<sequence>MTAPALTALATGDHQPWCVEHHGTTCYSAPDLIPNVDGGHFGQLIVEAHDDGTLLASLDVGMVALDETGLLDLAAKATAAAARIAQARR</sequence>
<organism evidence="2 3">
    <name type="scientific">Catenuloplanes indicus</name>
    <dbReference type="NCBI Taxonomy" id="137267"/>
    <lineage>
        <taxon>Bacteria</taxon>
        <taxon>Bacillati</taxon>
        <taxon>Actinomycetota</taxon>
        <taxon>Actinomycetes</taxon>
        <taxon>Micromonosporales</taxon>
        <taxon>Micromonosporaceae</taxon>
        <taxon>Catenuloplanes</taxon>
    </lineage>
</organism>
<dbReference type="Proteomes" id="UP001240236">
    <property type="component" value="Unassembled WGS sequence"/>
</dbReference>
<evidence type="ECO:0000313" key="3">
    <source>
        <dbReference type="Proteomes" id="UP001240236"/>
    </source>
</evidence>
<dbReference type="RefSeq" id="WP_307233891.1">
    <property type="nucleotide sequence ID" value="NZ_JAUSUZ010000001.1"/>
</dbReference>
<gene>
    <name evidence="1" type="ORF">J2S42_000010</name>
    <name evidence="2" type="ORF">J2S42_008411</name>
</gene>
<reference evidence="2 3" key="1">
    <citation type="submission" date="2023-07" db="EMBL/GenBank/DDBJ databases">
        <title>Sequencing the genomes of 1000 actinobacteria strains.</title>
        <authorList>
            <person name="Klenk H.-P."/>
        </authorList>
    </citation>
    <scope>NUCLEOTIDE SEQUENCE [LARGE SCALE GENOMIC DNA]</scope>
    <source>
        <strain evidence="2 3">DSM 44709</strain>
    </source>
</reference>
<evidence type="ECO:0000313" key="1">
    <source>
        <dbReference type="EMBL" id="MDQ0363341.1"/>
    </source>
</evidence>
<evidence type="ECO:0000313" key="2">
    <source>
        <dbReference type="EMBL" id="MDQ0371663.1"/>
    </source>
</evidence>
<comment type="caution">
    <text evidence="2">The sequence shown here is derived from an EMBL/GenBank/DDBJ whole genome shotgun (WGS) entry which is preliminary data.</text>
</comment>
<dbReference type="EMBL" id="JAUSUZ010000001">
    <property type="protein sequence ID" value="MDQ0363341.1"/>
    <property type="molecule type" value="Genomic_DNA"/>
</dbReference>
<dbReference type="EMBL" id="JAUSUZ010000002">
    <property type="protein sequence ID" value="MDQ0371663.1"/>
    <property type="molecule type" value="Genomic_DNA"/>
</dbReference>